<evidence type="ECO:0000259" key="7">
    <source>
        <dbReference type="Pfam" id="PF10035"/>
    </source>
</evidence>
<keyword evidence="3 6" id="KW-0812">Transmembrane</keyword>
<evidence type="ECO:0000256" key="4">
    <source>
        <dbReference type="ARBA" id="ARBA00022989"/>
    </source>
</evidence>
<dbReference type="EMBL" id="JAOTPO010000002">
    <property type="protein sequence ID" value="MDE5412313.1"/>
    <property type="molecule type" value="Genomic_DNA"/>
</dbReference>
<dbReference type="RefSeq" id="WP_275116949.1">
    <property type="nucleotide sequence ID" value="NZ_JAOTPO010000002.1"/>
</dbReference>
<dbReference type="InterPro" id="IPR003740">
    <property type="entry name" value="YitT"/>
</dbReference>
<dbReference type="PANTHER" id="PTHR33545:SF3">
    <property type="entry name" value="UPF0750 MEMBRANE PROTEIN YQFU"/>
    <property type="match status" value="1"/>
</dbReference>
<comment type="subcellular location">
    <subcellularLocation>
        <location evidence="1">Cell membrane</location>
        <topology evidence="1">Multi-pass membrane protein</topology>
    </subcellularLocation>
</comment>
<evidence type="ECO:0000256" key="6">
    <source>
        <dbReference type="SAM" id="Phobius"/>
    </source>
</evidence>
<dbReference type="Gene3D" id="3.30.70.120">
    <property type="match status" value="1"/>
</dbReference>
<evidence type="ECO:0000256" key="3">
    <source>
        <dbReference type="ARBA" id="ARBA00022692"/>
    </source>
</evidence>
<dbReference type="InterPro" id="IPR015867">
    <property type="entry name" value="N-reg_PII/ATP_PRibTrfase_C"/>
</dbReference>
<evidence type="ECO:0000313" key="8">
    <source>
        <dbReference type="EMBL" id="MDE5412313.1"/>
    </source>
</evidence>
<evidence type="ECO:0000256" key="5">
    <source>
        <dbReference type="ARBA" id="ARBA00023136"/>
    </source>
</evidence>
<dbReference type="InterPro" id="IPR019264">
    <property type="entry name" value="DUF2179"/>
</dbReference>
<evidence type="ECO:0000256" key="1">
    <source>
        <dbReference type="ARBA" id="ARBA00004651"/>
    </source>
</evidence>
<dbReference type="Pfam" id="PF10035">
    <property type="entry name" value="DUF2179"/>
    <property type="match status" value="1"/>
</dbReference>
<keyword evidence="2" id="KW-1003">Cell membrane</keyword>
<feature type="transmembrane region" description="Helical" evidence="6">
    <location>
        <begin position="78"/>
        <end position="96"/>
    </location>
</feature>
<dbReference type="Pfam" id="PF02588">
    <property type="entry name" value="YitT_membrane"/>
    <property type="match status" value="1"/>
</dbReference>
<dbReference type="PANTHER" id="PTHR33545">
    <property type="entry name" value="UPF0750 MEMBRANE PROTEIN YITT-RELATED"/>
    <property type="match status" value="1"/>
</dbReference>
<protein>
    <submittedName>
        <fullName evidence="8">YitT family protein</fullName>
    </submittedName>
</protein>
<keyword evidence="9" id="KW-1185">Reference proteome</keyword>
<feature type="domain" description="DUF2179" evidence="7">
    <location>
        <begin position="217"/>
        <end position="269"/>
    </location>
</feature>
<evidence type="ECO:0000256" key="2">
    <source>
        <dbReference type="ARBA" id="ARBA00022475"/>
    </source>
</evidence>
<feature type="transmembrane region" description="Helical" evidence="6">
    <location>
        <begin position="140"/>
        <end position="162"/>
    </location>
</feature>
<keyword evidence="5 6" id="KW-0472">Membrane</keyword>
<proteinExistence type="predicted"/>
<evidence type="ECO:0000313" key="9">
    <source>
        <dbReference type="Proteomes" id="UP001148125"/>
    </source>
</evidence>
<feature type="transmembrane region" description="Helical" evidence="6">
    <location>
        <begin position="102"/>
        <end position="120"/>
    </location>
</feature>
<feature type="transmembrane region" description="Helical" evidence="6">
    <location>
        <begin position="7"/>
        <end position="26"/>
    </location>
</feature>
<reference evidence="8" key="1">
    <citation type="submission" date="2024-05" db="EMBL/GenBank/DDBJ databases">
        <title>Alkalihalobacillus sp. strain MEB203 novel alkaliphilic bacterium from Lonar Lake, India.</title>
        <authorList>
            <person name="Joshi A."/>
            <person name="Thite S."/>
            <person name="Mengade P."/>
        </authorList>
    </citation>
    <scope>NUCLEOTIDE SEQUENCE</scope>
    <source>
        <strain evidence="8">MEB 203</strain>
    </source>
</reference>
<dbReference type="CDD" id="cd16380">
    <property type="entry name" value="YitT_C"/>
    <property type="match status" value="1"/>
</dbReference>
<dbReference type="InterPro" id="IPR051461">
    <property type="entry name" value="UPF0750_membrane"/>
</dbReference>
<gene>
    <name evidence="8" type="ORF">N7Z68_02875</name>
</gene>
<dbReference type="PIRSF" id="PIRSF006483">
    <property type="entry name" value="Membrane_protein_YitT"/>
    <property type="match status" value="1"/>
</dbReference>
<name>A0ABT5VA27_9BACI</name>
<dbReference type="Proteomes" id="UP001148125">
    <property type="component" value="Unassembled WGS sequence"/>
</dbReference>
<comment type="caution">
    <text evidence="8">The sequence shown here is derived from an EMBL/GenBank/DDBJ whole genome shotgun (WGS) entry which is preliminary data.</text>
</comment>
<sequence>MKKIIDYLLLTIGSLITAVGLELILAPNGLVDGGVTAISIMVNYVWGFPIWAVYIALNLPTLLFAANFMGKRFVIRTVYANVVTTLGLMWLAPMAAITSSEVLIVLYGGLLLGVGIGLVVKSGGAVDGTEMIAIWMQRRFHIPISTFLLAVNALILTAAAFVFTLEKAMFSIAVFYIVSKMIDFVLDGLNQGKSVMIISDRPYEVGESLLKELDVQITYLHGQGGYTGDERLIIYCITSRFMYPKLKEVVLTIDPNAVLEASFVTETQGIKRKQVFPDSKSSKN</sequence>
<keyword evidence="4 6" id="KW-1133">Transmembrane helix</keyword>
<feature type="transmembrane region" description="Helical" evidence="6">
    <location>
        <begin position="46"/>
        <end position="66"/>
    </location>
</feature>
<accession>A0ABT5VA27</accession>
<organism evidence="8 9">
    <name type="scientific">Alkalihalobacterium chitinilyticum</name>
    <dbReference type="NCBI Taxonomy" id="2980103"/>
    <lineage>
        <taxon>Bacteria</taxon>
        <taxon>Bacillati</taxon>
        <taxon>Bacillota</taxon>
        <taxon>Bacilli</taxon>
        <taxon>Bacillales</taxon>
        <taxon>Bacillaceae</taxon>
        <taxon>Alkalihalobacterium</taxon>
    </lineage>
</organism>